<reference evidence="1 2" key="1">
    <citation type="journal article" date="2019" name="Microbiol. Resour. Announc.">
        <title>Draft Genome Sequence of Comamonas testosteroni TA441, a Bacterium That Has a Cryptic Phenol Degradation Gene Cluster.</title>
        <authorList>
            <person name="Arai H."/>
            <person name="Ishii M."/>
        </authorList>
    </citation>
    <scope>NUCLEOTIDE SEQUENCE [LARGE SCALE GENOMIC DNA]</scope>
    <source>
        <strain evidence="1 2">TA441</strain>
    </source>
</reference>
<accession>A0A5A7MIK9</accession>
<organism evidence="1 2">
    <name type="scientific">Comamonas testosteroni</name>
    <name type="common">Pseudomonas testosteroni</name>
    <dbReference type="NCBI Taxonomy" id="285"/>
    <lineage>
        <taxon>Bacteria</taxon>
        <taxon>Pseudomonadati</taxon>
        <taxon>Pseudomonadota</taxon>
        <taxon>Betaproteobacteria</taxon>
        <taxon>Burkholderiales</taxon>
        <taxon>Comamonadaceae</taxon>
        <taxon>Comamonas</taxon>
    </lineage>
</organism>
<evidence type="ECO:0000313" key="2">
    <source>
        <dbReference type="Proteomes" id="UP000323105"/>
    </source>
</evidence>
<dbReference type="EMBL" id="BKBW01000008">
    <property type="protein sequence ID" value="GEQ76731.1"/>
    <property type="molecule type" value="Genomic_DNA"/>
</dbReference>
<comment type="caution">
    <text evidence="1">The sequence shown here is derived from an EMBL/GenBank/DDBJ whole genome shotgun (WGS) entry which is preliminary data.</text>
</comment>
<dbReference type="AlphaFoldDB" id="A0A5A7MIK9"/>
<proteinExistence type="predicted"/>
<dbReference type="Proteomes" id="UP000323105">
    <property type="component" value="Unassembled WGS sequence"/>
</dbReference>
<gene>
    <name evidence="1" type="ORF">CTTA_3736</name>
</gene>
<dbReference type="RefSeq" id="WP_149356413.1">
    <property type="nucleotide sequence ID" value="NZ_BKBW01000008.1"/>
</dbReference>
<name>A0A5A7MIK9_COMTE</name>
<protein>
    <submittedName>
        <fullName evidence="1">Uncharacterized protein</fullName>
    </submittedName>
</protein>
<evidence type="ECO:0000313" key="1">
    <source>
        <dbReference type="EMBL" id="GEQ76731.1"/>
    </source>
</evidence>
<sequence length="116" mass="13649">MTTAIRIEIPKEIHEDDWKDHLQGRIKEFRPALDLSVGVDPDDCRLEIHDIEIDSLEIYEDEVFINYIVNWSVYYGCEDKNCGGDEHGSVSAERDEHVLTFQPHVYPERRSTHDEY</sequence>